<feature type="compositionally biased region" description="Low complexity" evidence="1">
    <location>
        <begin position="48"/>
        <end position="62"/>
    </location>
</feature>
<evidence type="ECO:0000259" key="2">
    <source>
        <dbReference type="SMART" id="SM00834"/>
    </source>
</evidence>
<dbReference type="InterPro" id="IPR013429">
    <property type="entry name" value="Regulatory_FmdB_Zinc_ribbon"/>
</dbReference>
<dbReference type="SMART" id="SM00834">
    <property type="entry name" value="CxxC_CXXC_SSSS"/>
    <property type="match status" value="1"/>
</dbReference>
<feature type="region of interest" description="Disordered" evidence="1">
    <location>
        <begin position="39"/>
        <end position="68"/>
    </location>
</feature>
<organism evidence="3 4">
    <name type="scientific">Desulfoferula mesophila</name>
    <dbReference type="NCBI Taxonomy" id="3058419"/>
    <lineage>
        <taxon>Bacteria</taxon>
        <taxon>Pseudomonadati</taxon>
        <taxon>Thermodesulfobacteriota</taxon>
        <taxon>Desulfarculia</taxon>
        <taxon>Desulfarculales</taxon>
        <taxon>Desulfarculaceae</taxon>
        <taxon>Desulfoferula</taxon>
    </lineage>
</organism>
<evidence type="ECO:0000256" key="1">
    <source>
        <dbReference type="SAM" id="MobiDB-lite"/>
    </source>
</evidence>
<name>A0AAU9F4G5_9BACT</name>
<dbReference type="AlphaFoldDB" id="A0AAU9F4G5"/>
<sequence length="68" mass="7108">MPLYSFSCNNCGQEVDLFLSLGELNRGVAQCPYCQSRDLKGPGQDQMAAAGASPSPAGSRPSCVIGQK</sequence>
<accession>A0AAU9F4G5</accession>
<feature type="domain" description="Putative regulatory protein FmdB zinc ribbon" evidence="2">
    <location>
        <begin position="1"/>
        <end position="37"/>
    </location>
</feature>
<evidence type="ECO:0000313" key="3">
    <source>
        <dbReference type="EMBL" id="BEQ15987.1"/>
    </source>
</evidence>
<dbReference type="EMBL" id="AP028679">
    <property type="protein sequence ID" value="BEQ15987.1"/>
    <property type="molecule type" value="Genomic_DNA"/>
</dbReference>
<keyword evidence="4" id="KW-1185">Reference proteome</keyword>
<evidence type="ECO:0000313" key="4">
    <source>
        <dbReference type="Proteomes" id="UP001366166"/>
    </source>
</evidence>
<reference evidence="4" key="1">
    <citation type="journal article" date="2023" name="Arch. Microbiol.">
        <title>Desulfoferula mesophilus gen. nov. sp. nov., a mesophilic sulfate-reducing bacterium isolated from a brackish lake sediment.</title>
        <authorList>
            <person name="Watanabe T."/>
            <person name="Yabe T."/>
            <person name="Tsuji J.M."/>
            <person name="Fukui M."/>
        </authorList>
    </citation>
    <scope>NUCLEOTIDE SEQUENCE [LARGE SCALE GENOMIC DNA]</scope>
    <source>
        <strain evidence="4">12FAK</strain>
    </source>
</reference>
<dbReference type="NCBIfam" id="TIGR02605">
    <property type="entry name" value="CxxC_CxxC_SSSS"/>
    <property type="match status" value="1"/>
</dbReference>
<dbReference type="Proteomes" id="UP001366166">
    <property type="component" value="Chromosome"/>
</dbReference>
<dbReference type="Pfam" id="PF09723">
    <property type="entry name" value="Zn_ribbon_8"/>
    <property type="match status" value="1"/>
</dbReference>
<protein>
    <recommendedName>
        <fullName evidence="2">Putative regulatory protein FmdB zinc ribbon domain-containing protein</fullName>
    </recommendedName>
</protein>
<gene>
    <name evidence="3" type="ORF">FAK_30530</name>
</gene>
<dbReference type="Gene3D" id="2.20.28.30">
    <property type="entry name" value="RNA polymerase ii, chain L"/>
    <property type="match status" value="1"/>
</dbReference>
<proteinExistence type="predicted"/>
<dbReference type="RefSeq" id="WP_338601196.1">
    <property type="nucleotide sequence ID" value="NZ_AP028679.1"/>
</dbReference>
<dbReference type="KEGG" id="dmp:FAK_30530"/>